<dbReference type="EMBL" id="JACGWN010000012">
    <property type="protein sequence ID" value="KAL0416460.1"/>
    <property type="molecule type" value="Genomic_DNA"/>
</dbReference>
<reference evidence="1" key="1">
    <citation type="submission" date="2020-06" db="EMBL/GenBank/DDBJ databases">
        <authorList>
            <person name="Li T."/>
            <person name="Hu X."/>
            <person name="Zhang T."/>
            <person name="Song X."/>
            <person name="Zhang H."/>
            <person name="Dai N."/>
            <person name="Sheng W."/>
            <person name="Hou X."/>
            <person name="Wei L."/>
        </authorList>
    </citation>
    <scope>NUCLEOTIDE SEQUENCE</scope>
    <source>
        <strain evidence="1">KEN1</strain>
        <tissue evidence="1">Leaf</tissue>
    </source>
</reference>
<name>A0AAW2UJT3_9LAMI</name>
<reference evidence="1" key="2">
    <citation type="journal article" date="2024" name="Plant">
        <title>Genomic evolution and insights into agronomic trait innovations of Sesamum species.</title>
        <authorList>
            <person name="Miao H."/>
            <person name="Wang L."/>
            <person name="Qu L."/>
            <person name="Liu H."/>
            <person name="Sun Y."/>
            <person name="Le M."/>
            <person name="Wang Q."/>
            <person name="Wei S."/>
            <person name="Zheng Y."/>
            <person name="Lin W."/>
            <person name="Duan Y."/>
            <person name="Cao H."/>
            <person name="Xiong S."/>
            <person name="Wang X."/>
            <person name="Wei L."/>
            <person name="Li C."/>
            <person name="Ma Q."/>
            <person name="Ju M."/>
            <person name="Zhao R."/>
            <person name="Li G."/>
            <person name="Mu C."/>
            <person name="Tian Q."/>
            <person name="Mei H."/>
            <person name="Zhang T."/>
            <person name="Gao T."/>
            <person name="Zhang H."/>
        </authorList>
    </citation>
    <scope>NUCLEOTIDE SEQUENCE</scope>
    <source>
        <strain evidence="1">KEN1</strain>
    </source>
</reference>
<comment type="caution">
    <text evidence="1">The sequence shown here is derived from an EMBL/GenBank/DDBJ whole genome shotgun (WGS) entry which is preliminary data.</text>
</comment>
<accession>A0AAW2UJT3</accession>
<evidence type="ECO:0000313" key="1">
    <source>
        <dbReference type="EMBL" id="KAL0416460.1"/>
    </source>
</evidence>
<organism evidence="1">
    <name type="scientific">Sesamum latifolium</name>
    <dbReference type="NCBI Taxonomy" id="2727402"/>
    <lineage>
        <taxon>Eukaryota</taxon>
        <taxon>Viridiplantae</taxon>
        <taxon>Streptophyta</taxon>
        <taxon>Embryophyta</taxon>
        <taxon>Tracheophyta</taxon>
        <taxon>Spermatophyta</taxon>
        <taxon>Magnoliopsida</taxon>
        <taxon>eudicotyledons</taxon>
        <taxon>Gunneridae</taxon>
        <taxon>Pentapetalae</taxon>
        <taxon>asterids</taxon>
        <taxon>lamiids</taxon>
        <taxon>Lamiales</taxon>
        <taxon>Pedaliaceae</taxon>
        <taxon>Sesamum</taxon>
    </lineage>
</organism>
<protein>
    <submittedName>
        <fullName evidence="1">Uncharacterized protein</fullName>
    </submittedName>
</protein>
<proteinExistence type="predicted"/>
<sequence>MKEEGTPLEAKGDSSTVPPYTYADIPVEVPVVVSKAPDGKEDLACGEMIC</sequence>
<gene>
    <name evidence="1" type="ORF">Slati_3477900</name>
</gene>
<dbReference type="AlphaFoldDB" id="A0AAW2UJT3"/>